<dbReference type="Proteomes" id="UP000006408">
    <property type="component" value="Unassembled WGS sequence"/>
</dbReference>
<dbReference type="InterPro" id="IPR036890">
    <property type="entry name" value="HATPase_C_sf"/>
</dbReference>
<comment type="caution">
    <text evidence="2">The sequence shown here is derived from an EMBL/GenBank/DDBJ whole genome shotgun (WGS) entry which is preliminary data.</text>
</comment>
<dbReference type="STRING" id="1683.Bang102_003900"/>
<feature type="transmembrane region" description="Helical" evidence="1">
    <location>
        <begin position="60"/>
        <end position="85"/>
    </location>
</feature>
<name>C4FDN0_9BIFI</name>
<organism evidence="2 3">
    <name type="scientific">Bifidobacterium angulatum DSM 20098 = JCM 7096</name>
    <dbReference type="NCBI Taxonomy" id="518635"/>
    <lineage>
        <taxon>Bacteria</taxon>
        <taxon>Bacillati</taxon>
        <taxon>Actinomycetota</taxon>
        <taxon>Actinomycetes</taxon>
        <taxon>Bifidobacteriales</taxon>
        <taxon>Bifidobacteriaceae</taxon>
        <taxon>Bifidobacterium</taxon>
    </lineage>
</organism>
<dbReference type="AlphaFoldDB" id="C4FDN0"/>
<keyword evidence="1" id="KW-1133">Transmembrane helix</keyword>
<dbReference type="GeneID" id="42864719"/>
<keyword evidence="1" id="KW-0472">Membrane</keyword>
<dbReference type="Gene3D" id="3.30.565.10">
    <property type="entry name" value="Histidine kinase-like ATPase, C-terminal domain"/>
    <property type="match status" value="1"/>
</dbReference>
<gene>
    <name evidence="2" type="ORF">BIFANG_02417</name>
</gene>
<feature type="transmembrane region" description="Helical" evidence="1">
    <location>
        <begin position="26"/>
        <end position="48"/>
    </location>
</feature>
<reference evidence="2" key="1">
    <citation type="submission" date="2009-04" db="EMBL/GenBank/DDBJ databases">
        <authorList>
            <person name="Weinstock G."/>
            <person name="Sodergren E."/>
            <person name="Clifton S."/>
            <person name="Fulton L."/>
            <person name="Fulton B."/>
            <person name="Courtney L."/>
            <person name="Fronick C."/>
            <person name="Harrison M."/>
            <person name="Strong C."/>
            <person name="Farmer C."/>
            <person name="Delahaunty K."/>
            <person name="Markovic C."/>
            <person name="Hall O."/>
            <person name="Minx P."/>
            <person name="Tomlinson C."/>
            <person name="Mitreva M."/>
            <person name="Nelson J."/>
            <person name="Hou S."/>
            <person name="Wollam A."/>
            <person name="Pepin K.H."/>
            <person name="Johnson M."/>
            <person name="Bhonagiri V."/>
            <person name="Nash W.E."/>
            <person name="Warren W."/>
            <person name="Chinwalla A."/>
            <person name="Mardis E.R."/>
            <person name="Wilson R.K."/>
        </authorList>
    </citation>
    <scope>NUCLEOTIDE SEQUENCE [LARGE SCALE GENOMIC DNA]</scope>
    <source>
        <strain evidence="2">DSM 20098</strain>
    </source>
</reference>
<keyword evidence="1" id="KW-0812">Transmembrane</keyword>
<dbReference type="EMBL" id="ABYS02000004">
    <property type="protein sequence ID" value="EEP21061.1"/>
    <property type="molecule type" value="Genomic_DNA"/>
</dbReference>
<dbReference type="PATRIC" id="fig|518635.17.peg.373"/>
<dbReference type="HOGENOM" id="CLU_703330_0_0_11"/>
<evidence type="ECO:0000313" key="2">
    <source>
        <dbReference type="EMBL" id="EEP21061.1"/>
    </source>
</evidence>
<dbReference type="eggNOG" id="COG4585">
    <property type="taxonomic scope" value="Bacteria"/>
</dbReference>
<evidence type="ECO:0000256" key="1">
    <source>
        <dbReference type="SAM" id="Phobius"/>
    </source>
</evidence>
<evidence type="ECO:0000313" key="3">
    <source>
        <dbReference type="Proteomes" id="UP000006408"/>
    </source>
</evidence>
<proteinExistence type="predicted"/>
<accession>C4FDN0</accession>
<protein>
    <recommendedName>
        <fullName evidence="4">Histidine kinase</fullName>
    </recommendedName>
</protein>
<dbReference type="KEGG" id="bang:BBAG_0363"/>
<feature type="transmembrane region" description="Helical" evidence="1">
    <location>
        <begin position="92"/>
        <end position="109"/>
    </location>
</feature>
<sequence length="369" mass="40703">MFDRFRHAVLRPTDASFFLNQKRYRAIICCICIGISLFEWSGIFDQLFPGTVGRLIAIEYLLSMVVMVFFPVPAGLVCMITYCCLLFSPTYAAANIYWGMLLSIFYIAFHLRRWASGGVLCLLLIAEFLEMKLMEGSIDAFVGFASEDLFVFCIGILLATTERTAQAKQVEHNLRIASHLHSAVTSELSSIILMARSGSKDDGTLERIETVARLSLANMHSIIRTLSDTGNADTDESHKSPDITAYAQALDHNAQSMGFTGRLSIRLDSFPVSNSQFMLIQLCIKELYANITRHMAKNGGEYSITISGSENSIRITETNPSSGNPNELTSGFGLSLLEHQLEVSGGAIRYGLSGNTWHVEVTIPSGLAH</sequence>
<keyword evidence="3" id="KW-1185">Reference proteome</keyword>
<dbReference type="RefSeq" id="WP_003825577.1">
    <property type="nucleotide sequence ID" value="NZ_AP012322.1"/>
</dbReference>
<evidence type="ECO:0008006" key="4">
    <source>
        <dbReference type="Google" id="ProtNLM"/>
    </source>
</evidence>